<organism evidence="5 6">
    <name type="scientific">Pseudomicrostroma glucosiphilum</name>
    <dbReference type="NCBI Taxonomy" id="1684307"/>
    <lineage>
        <taxon>Eukaryota</taxon>
        <taxon>Fungi</taxon>
        <taxon>Dikarya</taxon>
        <taxon>Basidiomycota</taxon>
        <taxon>Ustilaginomycotina</taxon>
        <taxon>Exobasidiomycetes</taxon>
        <taxon>Microstromatales</taxon>
        <taxon>Microstromatales incertae sedis</taxon>
        <taxon>Pseudomicrostroma</taxon>
    </lineage>
</organism>
<evidence type="ECO:0000259" key="4">
    <source>
        <dbReference type="SMART" id="SM00382"/>
    </source>
</evidence>
<dbReference type="STRING" id="1684307.A0A316UGD6"/>
<dbReference type="GO" id="GO:0033314">
    <property type="term" value="P:mitotic DNA replication checkpoint signaling"/>
    <property type="evidence" value="ECO:0007669"/>
    <property type="project" value="TreeGrafter"/>
</dbReference>
<dbReference type="GO" id="GO:0016887">
    <property type="term" value="F:ATP hydrolysis activity"/>
    <property type="evidence" value="ECO:0007669"/>
    <property type="project" value="InterPro"/>
</dbReference>
<feature type="region of interest" description="Disordered" evidence="3">
    <location>
        <begin position="578"/>
        <end position="617"/>
    </location>
</feature>
<feature type="region of interest" description="Disordered" evidence="3">
    <location>
        <begin position="116"/>
        <end position="135"/>
    </location>
</feature>
<dbReference type="SMART" id="SM00382">
    <property type="entry name" value="AAA"/>
    <property type="match status" value="1"/>
</dbReference>
<name>A0A316UGD6_9BASI</name>
<dbReference type="Pfam" id="PF13401">
    <property type="entry name" value="AAA_22"/>
    <property type="match status" value="1"/>
</dbReference>
<feature type="compositionally biased region" description="Polar residues" evidence="3">
    <location>
        <begin position="40"/>
        <end position="61"/>
    </location>
</feature>
<dbReference type="Gene3D" id="3.40.50.300">
    <property type="entry name" value="P-loop containing nucleotide triphosphate hydrolases"/>
    <property type="match status" value="1"/>
</dbReference>
<dbReference type="InterPro" id="IPR050311">
    <property type="entry name" value="ORC1/CDC6"/>
</dbReference>
<dbReference type="RefSeq" id="XP_025349375.1">
    <property type="nucleotide sequence ID" value="XM_025493530.1"/>
</dbReference>
<evidence type="ECO:0000313" key="5">
    <source>
        <dbReference type="EMBL" id="PWN22215.1"/>
    </source>
</evidence>
<dbReference type="GO" id="GO:0006270">
    <property type="term" value="P:DNA replication initiation"/>
    <property type="evidence" value="ECO:0007669"/>
    <property type="project" value="TreeGrafter"/>
</dbReference>
<keyword evidence="6" id="KW-1185">Reference proteome</keyword>
<dbReference type="SUPFAM" id="SSF52540">
    <property type="entry name" value="P-loop containing nucleoside triphosphate hydrolases"/>
    <property type="match status" value="1"/>
</dbReference>
<reference evidence="5 6" key="1">
    <citation type="journal article" date="2018" name="Mol. Biol. Evol.">
        <title>Broad Genomic Sampling Reveals a Smut Pathogenic Ancestry of the Fungal Clade Ustilaginomycotina.</title>
        <authorList>
            <person name="Kijpornyongpan T."/>
            <person name="Mondo S.J."/>
            <person name="Barry K."/>
            <person name="Sandor L."/>
            <person name="Lee J."/>
            <person name="Lipzen A."/>
            <person name="Pangilinan J."/>
            <person name="LaButti K."/>
            <person name="Hainaut M."/>
            <person name="Henrissat B."/>
            <person name="Grigoriev I.V."/>
            <person name="Spatafora J.W."/>
            <person name="Aime M.C."/>
        </authorList>
    </citation>
    <scope>NUCLEOTIDE SEQUENCE [LARGE SCALE GENOMIC DNA]</scope>
    <source>
        <strain evidence="5 6">MCA 4718</strain>
    </source>
</reference>
<dbReference type="PANTHER" id="PTHR10763">
    <property type="entry name" value="CELL DIVISION CONTROL PROTEIN 6-RELATED"/>
    <property type="match status" value="1"/>
</dbReference>
<dbReference type="Proteomes" id="UP000245942">
    <property type="component" value="Unassembled WGS sequence"/>
</dbReference>
<dbReference type="InterPro" id="IPR049945">
    <property type="entry name" value="AAA_22"/>
</dbReference>
<accession>A0A316UGD6</accession>
<dbReference type="Gene3D" id="1.10.8.60">
    <property type="match status" value="1"/>
</dbReference>
<dbReference type="InterPro" id="IPR003593">
    <property type="entry name" value="AAA+_ATPase"/>
</dbReference>
<protein>
    <submittedName>
        <fullName evidence="5">P-loop containing nucleoside triphosphate hydrolase protein</fullName>
    </submittedName>
</protein>
<dbReference type="GO" id="GO:0005634">
    <property type="term" value="C:nucleus"/>
    <property type="evidence" value="ECO:0007669"/>
    <property type="project" value="TreeGrafter"/>
</dbReference>
<evidence type="ECO:0000256" key="2">
    <source>
        <dbReference type="ARBA" id="ARBA00022705"/>
    </source>
</evidence>
<feature type="compositionally biased region" description="Polar residues" evidence="3">
    <location>
        <begin position="123"/>
        <end position="135"/>
    </location>
</feature>
<keyword evidence="5" id="KW-0378">Hydrolase</keyword>
<evidence type="ECO:0000256" key="1">
    <source>
        <dbReference type="ARBA" id="ARBA00006184"/>
    </source>
</evidence>
<feature type="compositionally biased region" description="Low complexity" evidence="3">
    <location>
        <begin position="578"/>
        <end position="608"/>
    </location>
</feature>
<dbReference type="CDD" id="cd00009">
    <property type="entry name" value="AAA"/>
    <property type="match status" value="1"/>
</dbReference>
<dbReference type="Pfam" id="PF22606">
    <property type="entry name" value="Cdc6-ORC-like_ATPase_lid"/>
    <property type="match status" value="1"/>
</dbReference>
<feature type="domain" description="AAA+ ATPase" evidence="4">
    <location>
        <begin position="188"/>
        <end position="358"/>
    </location>
</feature>
<dbReference type="EMBL" id="KZ819323">
    <property type="protein sequence ID" value="PWN22215.1"/>
    <property type="molecule type" value="Genomic_DNA"/>
</dbReference>
<comment type="similarity">
    <text evidence="1">Belongs to the CDC6/cdc18 family.</text>
</comment>
<evidence type="ECO:0000313" key="6">
    <source>
        <dbReference type="Proteomes" id="UP000245942"/>
    </source>
</evidence>
<dbReference type="GO" id="GO:0003688">
    <property type="term" value="F:DNA replication origin binding"/>
    <property type="evidence" value="ECO:0007669"/>
    <property type="project" value="TreeGrafter"/>
</dbReference>
<proteinExistence type="inferred from homology"/>
<dbReference type="OrthoDB" id="1926878at2759"/>
<dbReference type="GeneID" id="37015264"/>
<feature type="region of interest" description="Disordered" evidence="3">
    <location>
        <begin position="1"/>
        <end position="61"/>
    </location>
</feature>
<evidence type="ECO:0000256" key="3">
    <source>
        <dbReference type="SAM" id="MobiDB-lite"/>
    </source>
</evidence>
<dbReference type="InterPro" id="IPR027417">
    <property type="entry name" value="P-loop_NTPase"/>
</dbReference>
<dbReference type="InterPro" id="IPR054425">
    <property type="entry name" value="Cdc6_ORC1-like_ATPase_lid"/>
</dbReference>
<dbReference type="PANTHER" id="PTHR10763:SF26">
    <property type="entry name" value="CELL DIVISION CONTROL PROTEIN 6 HOMOLOG"/>
    <property type="match status" value="1"/>
</dbReference>
<keyword evidence="2" id="KW-0235">DNA replication</keyword>
<gene>
    <name evidence="5" type="ORF">BCV69DRAFT_286672</name>
</gene>
<sequence>MPTTPESRKRQRSQADAEGSDMRAPSTPMTRLRLDAPSNDGESYFSSQDTPTTTAGSLFDASSQHSSAYSRATSPEVDPCADADVTATAAIPVKALYSNVYAHARALLRYAAGTSLEAPAPSSPSTGDATPGSSSVAAVQIDGSDVQVIGRHQERRALHAFMSKRFGIFSSADQVDANIEELLDGNPDSGSLYICGLPGTGKTALVRSVLGEVLDLAETEASAPRVAFVNCMAVDHPRQIFVKVLAALGETVKGASESHTEAEAERKMDKIVNQSSRRTLIVLDEIDHLLRSRAHQNVLYRLFAWASEGTSCGLIGIANSLDLTERFVPLLASKGAAPALLHFRPFESREIVEVLKARLGGLRPRYDGEAEDEAMTELATSSASSSAVPAVLPLFMPAALELASKKIAAATGDLRKALDAARLAVEVVEGEQRKQALANCTATGTGTNTEASKLLSHLTPSSAPKVTPSHILKVMSAVLGSPHLGKIRQLGLQAKLILAAYIVAEKRAAANLPILGSASNASCKKPNCSTAGAMRMADIEATYGAMLANDGSFTALESSEVLEIFHGLEVQGTLSLGSEAESAGGSSNSNSTGLTAPSGASSPTSVGVIGSGVSPGGKRAAKKQLLASNRVVRLLLPREDVQKGITTVASTLGSNSASSDGSAAPSQATVDAIKRMLTFEEERVRRSRGWEEVAKAREEVRREELGGGRMALGI</sequence>
<dbReference type="AlphaFoldDB" id="A0A316UGD6"/>